<organism evidence="2 3">
    <name type="scientific">Prorocentrum cordatum</name>
    <dbReference type="NCBI Taxonomy" id="2364126"/>
    <lineage>
        <taxon>Eukaryota</taxon>
        <taxon>Sar</taxon>
        <taxon>Alveolata</taxon>
        <taxon>Dinophyceae</taxon>
        <taxon>Prorocentrales</taxon>
        <taxon>Prorocentraceae</taxon>
        <taxon>Prorocentrum</taxon>
    </lineage>
</organism>
<dbReference type="EMBL" id="CAUYUJ010006014">
    <property type="protein sequence ID" value="CAK0815815.1"/>
    <property type="molecule type" value="Genomic_DNA"/>
</dbReference>
<proteinExistence type="predicted"/>
<keyword evidence="3" id="KW-1185">Reference proteome</keyword>
<evidence type="ECO:0000313" key="3">
    <source>
        <dbReference type="Proteomes" id="UP001189429"/>
    </source>
</evidence>
<sequence length="1402" mass="155181">MLLHRTLVPGRVQVLEVYHGNVCAAAFMNIHNFALAQDQRRAVQTDWHRYQQWAQVAPLSQIFVALGDFNIHGEPAVSFLDPQPTILASIGGDQHHQSFWKSLFASMTEVSSGEPTRFGAHAAKETRIDRVFASLPTHAYPNLSLTLKVDKEPAVLSDRRLSDHAFLDLTIATAVPKTNGIQPIPAFIFQFPRYKPNVSLLLQHSQLQFTTAERRWLGFKCIMTEAARLARNELTTCPVEALQDHWLPIFSRKQVDEQALKDCVCQRAPPNITAPKLIIPSSAVMRRVAFCARASAPGPGRLPCRAWAETDGALEALEEVTWSFFESGVAPPALNDAIFSFIPKGEEDTDRLCCAREAGNWRPISRKNADSKLLAEALNLQPRFHVEEHAHHDQQGFTRGRNLRSNILATDAKGRVAGWNADASLDKPVLLLFDIAAAFPSLGRQWLFQAPNQFQFEMGFVKAVAALCDQAMGFAGCPLSGITWAIAMDVITSAVNVVTPNPKDGETGACADDLGLYLQRMALMVALADVFSIKLRCSAIYVSMSRLYQTSAITVLGYLAQFFDLPPQFKREEIHAVYKMLRMPPSTFRLKDAHSLNKWMPGTAPRPLLIYSLGTQWRAAHFTFNLVQPLFQESLEIAHSACGLPAFAKIKWSPVFWREPQAIAQRLNDMMQGRSAQVPTHRHRDLLRAGVIAHRAVRGAAGAGSKPKLQRAFIMALTAHWMKGDFEVAIAERLAAWFGAAVVPHDLKLRWATFKSFLVSVALSWRWITLRTLAGCWRTSSRVHVTPEVDQCLFGCPQQPDAIVHYLVCDRIQHLVCLPRTFSQATALERLGLGHHYDERGEHSLSMAIQRLVLAYYTYLEVKTQGLNDNSYKHLLDASAAAPDRLDAEKLKEAFSELYSWVKDRTKKPPSLAEAGRMLDVDHRRAIFSFLCEFVKRKNALRSRCREVLWLLARTEEWCEGDAADQTALAEALADYKDLHVRALGGEKGVEQRTDEVSEKVRASAERRRMYVRADSGAEVTATASAPPGGASTSDRTARAPVGRRQSTGSAVGAQLSISKVDHGSLPTREVLDNPELRQPSTASAADPRKVFKDLKEAVRERYQARGRKNCTNRIFGSLRGCLGSALGPVDGTFGAAPGALRAPGKGFQSQSKKSARISESLRSWRIRLFIKAHQLDQLALELDLEHRRSIFSFLLFFLGKNAVLREQTRALLRQLSESEAWTGGGAADPEAVELALAPAAAKDDAASTAVARAASGQIDASPPARVVDASRAAGSRERSLSPRFAERLSLREPDLPPVELPSGKELRNPEADEIDLFQRVVVWTMLFSEQGSLGEEGARLAAEHRAAVVRFMCTFATPKKGSKAAFRKLAQKVLSETEKCEEWRAGREASLAAAVGRALSD</sequence>
<gene>
    <name evidence="2" type="ORF">PCOR1329_LOCUS18982</name>
</gene>
<dbReference type="PANTHER" id="PTHR19446">
    <property type="entry name" value="REVERSE TRANSCRIPTASES"/>
    <property type="match status" value="1"/>
</dbReference>
<dbReference type="InterPro" id="IPR036691">
    <property type="entry name" value="Endo/exonu/phosph_ase_sf"/>
</dbReference>
<protein>
    <recommendedName>
        <fullName evidence="4">Reverse transcriptase domain-containing protein</fullName>
    </recommendedName>
</protein>
<evidence type="ECO:0008006" key="4">
    <source>
        <dbReference type="Google" id="ProtNLM"/>
    </source>
</evidence>
<dbReference type="SUPFAM" id="SSF56219">
    <property type="entry name" value="DNase I-like"/>
    <property type="match status" value="1"/>
</dbReference>
<feature type="compositionally biased region" description="Basic and acidic residues" evidence="1">
    <location>
        <begin position="993"/>
        <end position="1009"/>
    </location>
</feature>
<evidence type="ECO:0000313" key="2">
    <source>
        <dbReference type="EMBL" id="CAK0815815.1"/>
    </source>
</evidence>
<dbReference type="Proteomes" id="UP001189429">
    <property type="component" value="Unassembled WGS sequence"/>
</dbReference>
<reference evidence="2" key="1">
    <citation type="submission" date="2023-10" db="EMBL/GenBank/DDBJ databases">
        <authorList>
            <person name="Chen Y."/>
            <person name="Shah S."/>
            <person name="Dougan E. K."/>
            <person name="Thang M."/>
            <person name="Chan C."/>
        </authorList>
    </citation>
    <scope>NUCLEOTIDE SEQUENCE [LARGE SCALE GENOMIC DNA]</scope>
</reference>
<name>A0ABN9RA72_9DINO</name>
<evidence type="ECO:0000256" key="1">
    <source>
        <dbReference type="SAM" id="MobiDB-lite"/>
    </source>
</evidence>
<feature type="region of interest" description="Disordered" evidence="1">
    <location>
        <begin position="993"/>
        <end position="1088"/>
    </location>
</feature>
<comment type="caution">
    <text evidence="2">The sequence shown here is derived from an EMBL/GenBank/DDBJ whole genome shotgun (WGS) entry which is preliminary data.</text>
</comment>
<accession>A0ABN9RA72</accession>